<gene>
    <name evidence="1" type="ORF">E5990_06300</name>
</gene>
<name>A0AC61S5A1_9BACT</name>
<keyword evidence="2" id="KW-1185">Reference proteome</keyword>
<organism evidence="1 2">
    <name type="scientific">Muribaculum caecicola</name>
    <dbReference type="NCBI Taxonomy" id="3038144"/>
    <lineage>
        <taxon>Bacteria</taxon>
        <taxon>Pseudomonadati</taxon>
        <taxon>Bacteroidota</taxon>
        <taxon>Bacteroidia</taxon>
        <taxon>Bacteroidales</taxon>
        <taxon>Muribaculaceae</taxon>
        <taxon>Muribaculum</taxon>
    </lineage>
</organism>
<comment type="caution">
    <text evidence="1">The sequence shown here is derived from an EMBL/GenBank/DDBJ whole genome shotgun (WGS) entry which is preliminary data.</text>
</comment>
<reference evidence="1" key="1">
    <citation type="submission" date="2019-04" db="EMBL/GenBank/DDBJ databases">
        <title>Microbes associate with the intestines of laboratory mice.</title>
        <authorList>
            <person name="Navarre W."/>
            <person name="Wong E."/>
            <person name="Huang K.C."/>
            <person name="Tropini C."/>
            <person name="Ng K."/>
            <person name="Yu B."/>
        </authorList>
    </citation>
    <scope>NUCLEOTIDE SEQUENCE</scope>
    <source>
        <strain evidence="1">NM86_A22</strain>
    </source>
</reference>
<protein>
    <submittedName>
        <fullName evidence="1">Uncharacterized protein</fullName>
    </submittedName>
</protein>
<proteinExistence type="predicted"/>
<evidence type="ECO:0000313" key="2">
    <source>
        <dbReference type="Proteomes" id="UP000305401"/>
    </source>
</evidence>
<evidence type="ECO:0000313" key="1">
    <source>
        <dbReference type="EMBL" id="THG51258.1"/>
    </source>
</evidence>
<dbReference type="Proteomes" id="UP000305401">
    <property type="component" value="Unassembled WGS sequence"/>
</dbReference>
<accession>A0AC61S5A1</accession>
<dbReference type="EMBL" id="SSTG01000065">
    <property type="protein sequence ID" value="THG51258.1"/>
    <property type="molecule type" value="Genomic_DNA"/>
</dbReference>
<sequence>MLLPVCMSAILFSFNIGLSLFAIFVFINKFLVLAGNESNSYSNIFRGMKIFGGVQAFQMAVSLLRGKFVAMFLGPAGMGVSSLFASSASAIQQLASLGVPLATAREVALKYDEEKKSGHIAMVAAASRLATFITGALATLCCLAASRFLSLLTFGSDEQAFGFAILGAVVWLQMAGANEIALMQGMRELKRLGRSSVTGAAVGLCLAVPMYYLWGTASIVLAMLVMAAVMFVICRYNCGRALRLAGIQPGGNAKLGEIWNVSKSLLGFGVIITLAGTITQMCIYFTNVIIKSIGTIDELGYYSAAMSISNQCVTMIFTAMAMDYFPRLTACIGRRAEWLVTVRRQAELVALVAAPIAVSVVIAAPFVVDVLLTETFAPAISLLQWMAAGVFLRSLSYPLGYVILAKGNKMLYLCLEGILCNIVFVAATCGAYWLWGKDGLGIASIIIYGADMLVYYCINRFVYGFSYGTGCMRKLPVLCGFVTMSLISVFLIKGQAGIIVCWLVFAAVCAYGLWHLRKMLKMKIIK</sequence>